<dbReference type="Pfam" id="PF00069">
    <property type="entry name" value="Pkinase"/>
    <property type="match status" value="1"/>
</dbReference>
<dbReference type="AlphaFoldDB" id="G0V113"/>
<evidence type="ECO:0000256" key="4">
    <source>
        <dbReference type="ARBA" id="ARBA00022679"/>
    </source>
</evidence>
<keyword evidence="6" id="KW-0418">Kinase</keyword>
<feature type="region of interest" description="Disordered" evidence="9">
    <location>
        <begin position="1"/>
        <end position="25"/>
    </location>
</feature>
<evidence type="ECO:0000259" key="10">
    <source>
        <dbReference type="PROSITE" id="PS50011"/>
    </source>
</evidence>
<accession>G0V113</accession>
<evidence type="ECO:0000313" key="11">
    <source>
        <dbReference type="EMBL" id="CCC95334.1"/>
    </source>
</evidence>
<evidence type="ECO:0000256" key="5">
    <source>
        <dbReference type="ARBA" id="ARBA00022741"/>
    </source>
</evidence>
<keyword evidence="7" id="KW-0067">ATP-binding</keyword>
<comment type="subcellular location">
    <subcellularLocation>
        <location evidence="1">Nucleus</location>
    </subcellularLocation>
</comment>
<evidence type="ECO:0000256" key="8">
    <source>
        <dbReference type="ARBA" id="ARBA00023242"/>
    </source>
</evidence>
<comment type="similarity">
    <text evidence="2">Belongs to the protein kinase superfamily. CMGC Ser/Thr protein kinase family. CDC2/CDKX subfamily.</text>
</comment>
<dbReference type="GO" id="GO:0004693">
    <property type="term" value="F:cyclin-dependent protein serine/threonine kinase activity"/>
    <property type="evidence" value="ECO:0007669"/>
    <property type="project" value="TreeGrafter"/>
</dbReference>
<dbReference type="SMART" id="SM00220">
    <property type="entry name" value="S_TKc"/>
    <property type="match status" value="1"/>
</dbReference>
<dbReference type="EMBL" id="HE575324">
    <property type="protein sequence ID" value="CCC95334.1"/>
    <property type="molecule type" value="Genomic_DNA"/>
</dbReference>
<evidence type="ECO:0000256" key="1">
    <source>
        <dbReference type="ARBA" id="ARBA00004123"/>
    </source>
</evidence>
<evidence type="ECO:0000256" key="6">
    <source>
        <dbReference type="ARBA" id="ARBA00022777"/>
    </source>
</evidence>
<keyword evidence="5" id="KW-0547">Nucleotide-binding</keyword>
<keyword evidence="4" id="KW-0808">Transferase</keyword>
<dbReference type="InterPro" id="IPR050108">
    <property type="entry name" value="CDK"/>
</dbReference>
<keyword evidence="3" id="KW-0723">Serine/threonine-protein kinase</keyword>
<sequence length="402" mass="45879">MSREGCDKEVRSSGEIPRPVDEEYSKDVETVKESILGTYNRAMLQISEALEGGSAHGLEIPRLDEFKRRYKRCIKVGQGGFGEVYIVFDNVKGVYLTMKRVQLFYKPGSAHNTLSRPTLREVILLKQIDHRNIVKLIDYHVMPDGMFIMLMPVIPFDLISLIRIWRHKGPRGEASVGRMPLPTTKCIFRQILMGVDYLHKQRIIHRDLKPSNIMIDDNGVVKIIDFGWARSVPRTITGKLTGPPCIISYRPPEVLLGKNGARHYDLSVDIWSIACILFEMLSGGKPFNSARSEVEAMTAITNVLGSPSNGSTLYYGSDNNDSNKPQRNQPSNLSSRCKMMNIDRDSVSFLKEMLRWEPKDRLTASELLEHRWFNTPPLPCRPEEISLPVNNTYRFLEPKRSR</sequence>
<evidence type="ECO:0000256" key="3">
    <source>
        <dbReference type="ARBA" id="ARBA00022527"/>
    </source>
</evidence>
<dbReference type="InterPro" id="IPR000719">
    <property type="entry name" value="Prot_kinase_dom"/>
</dbReference>
<dbReference type="SUPFAM" id="SSF56112">
    <property type="entry name" value="Protein kinase-like (PK-like)"/>
    <property type="match status" value="1"/>
</dbReference>
<dbReference type="InterPro" id="IPR008271">
    <property type="entry name" value="Ser/Thr_kinase_AS"/>
</dbReference>
<dbReference type="PROSITE" id="PS00108">
    <property type="entry name" value="PROTEIN_KINASE_ST"/>
    <property type="match status" value="1"/>
</dbReference>
<dbReference type="PANTHER" id="PTHR24056:SF233">
    <property type="entry name" value="CYCLIN-DEPENDENT KINASE 9"/>
    <property type="match status" value="1"/>
</dbReference>
<gene>
    <name evidence="11" type="ORF">TCIL3000_11_7730</name>
</gene>
<dbReference type="PANTHER" id="PTHR24056">
    <property type="entry name" value="CELL DIVISION PROTEIN KINASE"/>
    <property type="match status" value="1"/>
</dbReference>
<dbReference type="VEuPathDB" id="TriTrypDB:TcIL3000.11.7730"/>
<dbReference type="GO" id="GO:0005524">
    <property type="term" value="F:ATP binding"/>
    <property type="evidence" value="ECO:0007669"/>
    <property type="project" value="UniProtKB-KW"/>
</dbReference>
<keyword evidence="8" id="KW-0539">Nucleus</keyword>
<organism evidence="11">
    <name type="scientific">Trypanosoma congolense (strain IL3000)</name>
    <dbReference type="NCBI Taxonomy" id="1068625"/>
    <lineage>
        <taxon>Eukaryota</taxon>
        <taxon>Discoba</taxon>
        <taxon>Euglenozoa</taxon>
        <taxon>Kinetoplastea</taxon>
        <taxon>Metakinetoplastina</taxon>
        <taxon>Trypanosomatida</taxon>
        <taxon>Trypanosomatidae</taxon>
        <taxon>Trypanosoma</taxon>
        <taxon>Nannomonas</taxon>
    </lineage>
</organism>
<feature type="domain" description="Protein kinase" evidence="10">
    <location>
        <begin position="70"/>
        <end position="373"/>
    </location>
</feature>
<evidence type="ECO:0000256" key="9">
    <source>
        <dbReference type="SAM" id="MobiDB-lite"/>
    </source>
</evidence>
<dbReference type="FunFam" id="1.10.510.10:FF:000624">
    <property type="entry name" value="Mitogen-activated protein kinase"/>
    <property type="match status" value="1"/>
</dbReference>
<evidence type="ECO:0000256" key="2">
    <source>
        <dbReference type="ARBA" id="ARBA00006485"/>
    </source>
</evidence>
<name>G0V113_TRYCI</name>
<dbReference type="Gene3D" id="1.10.510.10">
    <property type="entry name" value="Transferase(Phosphotransferase) domain 1"/>
    <property type="match status" value="1"/>
</dbReference>
<feature type="region of interest" description="Disordered" evidence="9">
    <location>
        <begin position="311"/>
        <end position="335"/>
    </location>
</feature>
<dbReference type="InterPro" id="IPR011009">
    <property type="entry name" value="Kinase-like_dom_sf"/>
</dbReference>
<proteinExistence type="inferred from homology"/>
<dbReference type="GO" id="GO:0005634">
    <property type="term" value="C:nucleus"/>
    <property type="evidence" value="ECO:0007669"/>
    <property type="project" value="UniProtKB-SubCell"/>
</dbReference>
<dbReference type="Gene3D" id="3.30.200.20">
    <property type="entry name" value="Phosphorylase Kinase, domain 1"/>
    <property type="match status" value="1"/>
</dbReference>
<evidence type="ECO:0000256" key="7">
    <source>
        <dbReference type="ARBA" id="ARBA00022840"/>
    </source>
</evidence>
<reference evidence="11" key="1">
    <citation type="journal article" date="2012" name="Proc. Natl. Acad. Sci. U.S.A.">
        <title>Antigenic diversity is generated by distinct evolutionary mechanisms in African trypanosome species.</title>
        <authorList>
            <person name="Jackson A.P."/>
            <person name="Berry A."/>
            <person name="Aslett M."/>
            <person name="Allison H.C."/>
            <person name="Burton P."/>
            <person name="Vavrova-Anderson J."/>
            <person name="Brown R."/>
            <person name="Browne H."/>
            <person name="Corton N."/>
            <person name="Hauser H."/>
            <person name="Gamble J."/>
            <person name="Gilderthorp R."/>
            <person name="Marcello L."/>
            <person name="McQuillan J."/>
            <person name="Otto T.D."/>
            <person name="Quail M.A."/>
            <person name="Sanders M.J."/>
            <person name="van Tonder A."/>
            <person name="Ginger M.L."/>
            <person name="Field M.C."/>
            <person name="Barry J.D."/>
            <person name="Hertz-Fowler C."/>
            <person name="Berriman M."/>
        </authorList>
    </citation>
    <scope>NUCLEOTIDE SEQUENCE</scope>
    <source>
        <strain evidence="11">IL3000</strain>
    </source>
</reference>
<dbReference type="PROSITE" id="PS50011">
    <property type="entry name" value="PROTEIN_KINASE_DOM"/>
    <property type="match status" value="1"/>
</dbReference>
<protein>
    <submittedName>
        <fullName evidence="11">Uncharacterized protein TCIL3000_11_7730</fullName>
    </submittedName>
</protein>